<organism evidence="7 8">
    <name type="scientific">Mycolicibacterium rutilum</name>
    <name type="common">Mycobacterium rutilum</name>
    <dbReference type="NCBI Taxonomy" id="370526"/>
    <lineage>
        <taxon>Bacteria</taxon>
        <taxon>Bacillati</taxon>
        <taxon>Actinomycetota</taxon>
        <taxon>Actinomycetes</taxon>
        <taxon>Mycobacteriales</taxon>
        <taxon>Mycobacteriaceae</taxon>
        <taxon>Mycolicibacterium</taxon>
    </lineage>
</organism>
<dbReference type="InterPro" id="IPR008691">
    <property type="entry name" value="LpqH"/>
</dbReference>
<evidence type="ECO:0000256" key="5">
    <source>
        <dbReference type="ARBA" id="ARBA00023288"/>
    </source>
</evidence>
<evidence type="ECO:0000256" key="1">
    <source>
        <dbReference type="ARBA" id="ARBA00022475"/>
    </source>
</evidence>
<dbReference type="Proteomes" id="UP000182915">
    <property type="component" value="Chromosome I"/>
</dbReference>
<dbReference type="STRING" id="370526.SAMN04489835_1798"/>
<sequence>MKIRWVACVATVLVLAGCSSSPPDYTPPAGELVAGTAQVTVNGRDAGVTQAVQCNTTEWLTTITTGDQTSGITAMLSNKDELVTESVSINNVGGFTGSYTADVGGTGGAAQVGMTGNTYDISGTADGFNTDAPSFRVPGTFAIRVAC</sequence>
<dbReference type="OrthoDB" id="4637228at2"/>
<dbReference type="Pfam" id="PF05481">
    <property type="entry name" value="Myco_19_kDa"/>
    <property type="match status" value="1"/>
</dbReference>
<evidence type="ECO:0000256" key="3">
    <source>
        <dbReference type="ARBA" id="ARBA00023136"/>
    </source>
</evidence>
<evidence type="ECO:0000313" key="8">
    <source>
        <dbReference type="Proteomes" id="UP000182915"/>
    </source>
</evidence>
<dbReference type="GO" id="GO:0016020">
    <property type="term" value="C:membrane"/>
    <property type="evidence" value="ECO:0007669"/>
    <property type="project" value="InterPro"/>
</dbReference>
<evidence type="ECO:0000256" key="2">
    <source>
        <dbReference type="ARBA" id="ARBA00022729"/>
    </source>
</evidence>
<feature type="chain" id="PRO_5039047732" evidence="6">
    <location>
        <begin position="22"/>
        <end position="147"/>
    </location>
</feature>
<feature type="signal peptide" evidence="6">
    <location>
        <begin position="1"/>
        <end position="21"/>
    </location>
</feature>
<reference evidence="8" key="1">
    <citation type="submission" date="2016-10" db="EMBL/GenBank/DDBJ databases">
        <authorList>
            <person name="Varghese N."/>
            <person name="Submissions S."/>
        </authorList>
    </citation>
    <scope>NUCLEOTIDE SEQUENCE [LARGE SCALE GENOMIC DNA]</scope>
    <source>
        <strain evidence="8">DSM 45405</strain>
    </source>
</reference>
<keyword evidence="5 7" id="KW-0449">Lipoprotein</keyword>
<dbReference type="EMBL" id="LT629971">
    <property type="protein sequence ID" value="SEH59248.1"/>
    <property type="molecule type" value="Genomic_DNA"/>
</dbReference>
<evidence type="ECO:0000313" key="7">
    <source>
        <dbReference type="EMBL" id="SEH59248.1"/>
    </source>
</evidence>
<evidence type="ECO:0000256" key="4">
    <source>
        <dbReference type="ARBA" id="ARBA00023139"/>
    </source>
</evidence>
<protein>
    <submittedName>
        <fullName evidence="7">Lipoprotein antigen</fullName>
    </submittedName>
</protein>
<dbReference type="AlphaFoldDB" id="A0A1H6JAV1"/>
<accession>A0A1H6JAV1</accession>
<keyword evidence="3" id="KW-0472">Membrane</keyword>
<keyword evidence="2 6" id="KW-0732">Signal</keyword>
<evidence type="ECO:0000256" key="6">
    <source>
        <dbReference type="SAM" id="SignalP"/>
    </source>
</evidence>
<keyword evidence="8" id="KW-1185">Reference proteome</keyword>
<proteinExistence type="predicted"/>
<keyword evidence="1" id="KW-1003">Cell membrane</keyword>
<gene>
    <name evidence="7" type="ORF">SAMN04489835_1798</name>
</gene>
<keyword evidence="4" id="KW-0564">Palmitate</keyword>
<name>A0A1H6JAV1_MYCRU</name>
<dbReference type="PROSITE" id="PS51257">
    <property type="entry name" value="PROKAR_LIPOPROTEIN"/>
    <property type="match status" value="1"/>
</dbReference>
<dbReference type="RefSeq" id="WP_083406833.1">
    <property type="nucleotide sequence ID" value="NZ_LT629971.1"/>
</dbReference>